<evidence type="ECO:0008006" key="4">
    <source>
        <dbReference type="Google" id="ProtNLM"/>
    </source>
</evidence>
<dbReference type="eggNOG" id="ENOG502SR63">
    <property type="taxonomic scope" value="Eukaryota"/>
</dbReference>
<organism evidence="2 3">
    <name type="scientific">Metarhizium robertsii</name>
    <dbReference type="NCBI Taxonomy" id="568076"/>
    <lineage>
        <taxon>Eukaryota</taxon>
        <taxon>Fungi</taxon>
        <taxon>Dikarya</taxon>
        <taxon>Ascomycota</taxon>
        <taxon>Pezizomycotina</taxon>
        <taxon>Sordariomycetes</taxon>
        <taxon>Hypocreomycetidae</taxon>
        <taxon>Hypocreales</taxon>
        <taxon>Clavicipitaceae</taxon>
        <taxon>Metarhizium</taxon>
    </lineage>
</organism>
<protein>
    <recommendedName>
        <fullName evidence="4">MFS multidrug transporter</fullName>
    </recommendedName>
</protein>
<evidence type="ECO:0000256" key="1">
    <source>
        <dbReference type="SAM" id="MobiDB-lite"/>
    </source>
</evidence>
<evidence type="ECO:0000313" key="2">
    <source>
        <dbReference type="EMBL" id="EXU99266.1"/>
    </source>
</evidence>
<dbReference type="EMBL" id="JELW01000020">
    <property type="protein sequence ID" value="EXU99266.1"/>
    <property type="molecule type" value="Genomic_DNA"/>
</dbReference>
<dbReference type="AlphaFoldDB" id="A0A014P7S7"/>
<reference evidence="2 3" key="1">
    <citation type="submission" date="2014-02" db="EMBL/GenBank/DDBJ databases">
        <title>The genome sequence of the entomopathogenic fungus Metarhizium robertsii ARSEF 2575.</title>
        <authorList>
            <person name="Giuliano Garisto Donzelli B."/>
            <person name="Roe B.A."/>
            <person name="Macmil S.L."/>
            <person name="Krasnoff S.B."/>
            <person name="Gibson D.M."/>
        </authorList>
    </citation>
    <scope>NUCLEOTIDE SEQUENCE [LARGE SCALE GENOMIC DNA]</scope>
    <source>
        <strain evidence="2 3">ARSEF 2575</strain>
    </source>
</reference>
<dbReference type="Proteomes" id="UP000030151">
    <property type="component" value="Unassembled WGS sequence"/>
</dbReference>
<dbReference type="OrthoDB" id="10264507at2759"/>
<feature type="region of interest" description="Disordered" evidence="1">
    <location>
        <begin position="82"/>
        <end position="119"/>
    </location>
</feature>
<proteinExistence type="predicted"/>
<feature type="compositionally biased region" description="Basic and acidic residues" evidence="1">
    <location>
        <begin position="109"/>
        <end position="119"/>
    </location>
</feature>
<dbReference type="HOGENOM" id="CLU_894526_0_0_1"/>
<evidence type="ECO:0000313" key="3">
    <source>
        <dbReference type="Proteomes" id="UP000030151"/>
    </source>
</evidence>
<name>A0A014P7S7_9HYPO</name>
<gene>
    <name evidence="2" type="ORF">X797_007695</name>
</gene>
<comment type="caution">
    <text evidence="2">The sequence shown here is derived from an EMBL/GenBank/DDBJ whole genome shotgun (WGS) entry which is preliminary data.</text>
</comment>
<sequence>MFLPLLRPVQQARQGLTLPHYTLQADRRFPGPPSWDPHIGEIGFRDDDVVDQIQMAPLEFEGKLEADPVKKENGIERSLQESVNGAGKTNRMAARNAKSSGGNECTGRPWEKEERKKGPDDGCRFLTALYLYFSGASFALAPTPQRYATKSARRPWLQTDSSSQSSPTGFIGAFLRPYRPQYLSHEGMFTSFMSWAAFPRQSARDSTGETKTDLVHLAPSFAVQLVRQKNYGPLESKKYFIPVQGTTGDFVEVVEDDLIQANFQKLNTYKNYKCEVHDKFYEVNIYQKDPVNKHHWRATLARPARDIDLGQ</sequence>
<accession>A0A014P7S7</accession>